<accession>A0A9D4L2P6</accession>
<gene>
    <name evidence="1" type="ORF">DPMN_093312</name>
</gene>
<reference evidence="1" key="2">
    <citation type="submission" date="2020-11" db="EMBL/GenBank/DDBJ databases">
        <authorList>
            <person name="McCartney M.A."/>
            <person name="Auch B."/>
            <person name="Kono T."/>
            <person name="Mallez S."/>
            <person name="Becker A."/>
            <person name="Gohl D.M."/>
            <person name="Silverstein K.A.T."/>
            <person name="Koren S."/>
            <person name="Bechman K.B."/>
            <person name="Herman A."/>
            <person name="Abrahante J.E."/>
            <person name="Garbe J."/>
        </authorList>
    </citation>
    <scope>NUCLEOTIDE SEQUENCE</scope>
    <source>
        <strain evidence="1">Duluth1</strain>
        <tissue evidence="1">Whole animal</tissue>
    </source>
</reference>
<sequence length="70" mass="7641">MTIAALSTVFSDSRYASFPANSVLPEAEKYRSSCQNPKITTGPNYGVSHNKHHVKSNGLVVLRIVSFNAM</sequence>
<organism evidence="1 2">
    <name type="scientific">Dreissena polymorpha</name>
    <name type="common">Zebra mussel</name>
    <name type="synonym">Mytilus polymorpha</name>
    <dbReference type="NCBI Taxonomy" id="45954"/>
    <lineage>
        <taxon>Eukaryota</taxon>
        <taxon>Metazoa</taxon>
        <taxon>Spiralia</taxon>
        <taxon>Lophotrochozoa</taxon>
        <taxon>Mollusca</taxon>
        <taxon>Bivalvia</taxon>
        <taxon>Autobranchia</taxon>
        <taxon>Heteroconchia</taxon>
        <taxon>Euheterodonta</taxon>
        <taxon>Imparidentia</taxon>
        <taxon>Neoheterodontei</taxon>
        <taxon>Myida</taxon>
        <taxon>Dreissenoidea</taxon>
        <taxon>Dreissenidae</taxon>
        <taxon>Dreissena</taxon>
    </lineage>
</organism>
<evidence type="ECO:0000313" key="1">
    <source>
        <dbReference type="EMBL" id="KAH3850837.1"/>
    </source>
</evidence>
<evidence type="ECO:0000313" key="2">
    <source>
        <dbReference type="Proteomes" id="UP000828390"/>
    </source>
</evidence>
<reference evidence="1" key="1">
    <citation type="journal article" date="2019" name="bioRxiv">
        <title>The Genome of the Zebra Mussel, Dreissena polymorpha: A Resource for Invasive Species Research.</title>
        <authorList>
            <person name="McCartney M.A."/>
            <person name="Auch B."/>
            <person name="Kono T."/>
            <person name="Mallez S."/>
            <person name="Zhang Y."/>
            <person name="Obille A."/>
            <person name="Becker A."/>
            <person name="Abrahante J.E."/>
            <person name="Garbe J."/>
            <person name="Badalamenti J.P."/>
            <person name="Herman A."/>
            <person name="Mangelson H."/>
            <person name="Liachko I."/>
            <person name="Sullivan S."/>
            <person name="Sone E.D."/>
            <person name="Koren S."/>
            <person name="Silverstein K.A.T."/>
            <person name="Beckman K.B."/>
            <person name="Gohl D.M."/>
        </authorList>
    </citation>
    <scope>NUCLEOTIDE SEQUENCE</scope>
    <source>
        <strain evidence="1">Duluth1</strain>
        <tissue evidence="1">Whole animal</tissue>
    </source>
</reference>
<name>A0A9D4L2P6_DREPO</name>
<keyword evidence="2" id="KW-1185">Reference proteome</keyword>
<dbReference type="EMBL" id="JAIWYP010000003">
    <property type="protein sequence ID" value="KAH3850837.1"/>
    <property type="molecule type" value="Genomic_DNA"/>
</dbReference>
<dbReference type="Proteomes" id="UP000828390">
    <property type="component" value="Unassembled WGS sequence"/>
</dbReference>
<proteinExistence type="predicted"/>
<dbReference type="AlphaFoldDB" id="A0A9D4L2P6"/>
<comment type="caution">
    <text evidence="1">The sequence shown here is derived from an EMBL/GenBank/DDBJ whole genome shotgun (WGS) entry which is preliminary data.</text>
</comment>
<protein>
    <submittedName>
        <fullName evidence="1">Uncharacterized protein</fullName>
    </submittedName>
</protein>